<dbReference type="NCBIfam" id="NF033814">
    <property type="entry name" value="copper_CopC"/>
    <property type="match status" value="1"/>
</dbReference>
<dbReference type="RefSeq" id="WP_090259576.1">
    <property type="nucleotide sequence ID" value="NZ_FNDS01000001.1"/>
</dbReference>
<feature type="signal peptide" evidence="6">
    <location>
        <begin position="1"/>
        <end position="25"/>
    </location>
</feature>
<dbReference type="InterPro" id="IPR014755">
    <property type="entry name" value="Cu-Rt/internalin_Ig-like"/>
</dbReference>
<evidence type="ECO:0000313" key="9">
    <source>
        <dbReference type="Proteomes" id="UP000199636"/>
    </source>
</evidence>
<dbReference type="GO" id="GO:0005507">
    <property type="term" value="F:copper ion binding"/>
    <property type="evidence" value="ECO:0007669"/>
    <property type="project" value="InterPro"/>
</dbReference>
<dbReference type="AlphaFoldDB" id="A0A1G8BGG7"/>
<keyword evidence="3 6" id="KW-0732">Signal</keyword>
<evidence type="ECO:0000256" key="4">
    <source>
        <dbReference type="ARBA" id="ARBA00022764"/>
    </source>
</evidence>
<name>A0A1G8BGG7_9PSED</name>
<keyword evidence="5" id="KW-0186">Copper</keyword>
<accession>A0A1G8BGG7</accession>
<comment type="similarity">
    <text evidence="2">Belongs to the CopC family.</text>
</comment>
<dbReference type="InterPro" id="IPR047685">
    <property type="entry name" value="CopC-like"/>
</dbReference>
<dbReference type="GO" id="GO:0042597">
    <property type="term" value="C:periplasmic space"/>
    <property type="evidence" value="ECO:0007669"/>
    <property type="project" value="UniProtKB-SubCell"/>
</dbReference>
<dbReference type="SUPFAM" id="SSF81296">
    <property type="entry name" value="E set domains"/>
    <property type="match status" value="1"/>
</dbReference>
<dbReference type="Gene3D" id="2.60.40.1220">
    <property type="match status" value="1"/>
</dbReference>
<feature type="domain" description="CopC" evidence="7">
    <location>
        <begin position="28"/>
        <end position="127"/>
    </location>
</feature>
<sequence length="128" mass="13279">MRNPRKPILVAALSVGLLLSAAAQAEPKLVSSTPADGSTVEAPAKVELRFSEKLQAQHSGAKIIMTEMAGMAHAEPMGVKARVSASSDPNVMLITPASPLTSGTYRIDWRAGGAEGQPAKGAVTFKVK</sequence>
<evidence type="ECO:0000256" key="1">
    <source>
        <dbReference type="ARBA" id="ARBA00004418"/>
    </source>
</evidence>
<evidence type="ECO:0000256" key="3">
    <source>
        <dbReference type="ARBA" id="ARBA00022729"/>
    </source>
</evidence>
<gene>
    <name evidence="8" type="ORF">SAMN05216272_10130</name>
</gene>
<keyword evidence="4" id="KW-0574">Periplasm</keyword>
<reference evidence="9" key="1">
    <citation type="submission" date="2016-10" db="EMBL/GenBank/DDBJ databases">
        <authorList>
            <person name="Varghese N."/>
            <person name="Submissions S."/>
        </authorList>
    </citation>
    <scope>NUCLEOTIDE SEQUENCE [LARGE SCALE GENOMIC DNA]</scope>
    <source>
        <strain evidence="9">CCM 7469</strain>
    </source>
</reference>
<dbReference type="InterPro" id="IPR007348">
    <property type="entry name" value="CopC_dom"/>
</dbReference>
<dbReference type="InterPro" id="IPR014756">
    <property type="entry name" value="Ig_E-set"/>
</dbReference>
<feature type="chain" id="PRO_5011534942" description="CopC domain-containing protein" evidence="6">
    <location>
        <begin position="26"/>
        <end position="128"/>
    </location>
</feature>
<evidence type="ECO:0000256" key="6">
    <source>
        <dbReference type="SAM" id="SignalP"/>
    </source>
</evidence>
<proteinExistence type="inferred from homology"/>
<dbReference type="GO" id="GO:0046688">
    <property type="term" value="P:response to copper ion"/>
    <property type="evidence" value="ECO:0007669"/>
    <property type="project" value="InterPro"/>
</dbReference>
<evidence type="ECO:0000313" key="8">
    <source>
        <dbReference type="EMBL" id="SDH31680.1"/>
    </source>
</evidence>
<keyword evidence="9" id="KW-1185">Reference proteome</keyword>
<dbReference type="OrthoDB" id="9796814at2"/>
<evidence type="ECO:0000256" key="2">
    <source>
        <dbReference type="ARBA" id="ARBA00010509"/>
    </source>
</evidence>
<dbReference type="Proteomes" id="UP000199636">
    <property type="component" value="Unassembled WGS sequence"/>
</dbReference>
<evidence type="ECO:0000256" key="5">
    <source>
        <dbReference type="ARBA" id="ARBA00023008"/>
    </source>
</evidence>
<evidence type="ECO:0000259" key="7">
    <source>
        <dbReference type="Pfam" id="PF04234"/>
    </source>
</evidence>
<comment type="subcellular location">
    <subcellularLocation>
        <location evidence="1">Periplasm</location>
    </subcellularLocation>
</comment>
<dbReference type="Pfam" id="PF04234">
    <property type="entry name" value="CopC"/>
    <property type="match status" value="1"/>
</dbReference>
<dbReference type="STRING" id="428992.SAMN05216272_10130"/>
<protein>
    <recommendedName>
        <fullName evidence="7">CopC domain-containing protein</fullName>
    </recommendedName>
</protein>
<organism evidence="8 9">
    <name type="scientific">Pseudomonas panipatensis</name>
    <dbReference type="NCBI Taxonomy" id="428992"/>
    <lineage>
        <taxon>Bacteria</taxon>
        <taxon>Pseudomonadati</taxon>
        <taxon>Pseudomonadota</taxon>
        <taxon>Gammaproteobacteria</taxon>
        <taxon>Pseudomonadales</taxon>
        <taxon>Pseudomonadaceae</taxon>
        <taxon>Pseudomonas</taxon>
    </lineage>
</organism>
<dbReference type="EMBL" id="FNDS01000001">
    <property type="protein sequence ID" value="SDH31680.1"/>
    <property type="molecule type" value="Genomic_DNA"/>
</dbReference>